<proteinExistence type="predicted"/>
<name>A0A2U3LR23_9FIRM</name>
<dbReference type="EMBL" id="OMOF01000723">
    <property type="protein sequence ID" value="SPF54381.1"/>
    <property type="molecule type" value="Genomic_DNA"/>
</dbReference>
<dbReference type="Proteomes" id="UP000238916">
    <property type="component" value="Unassembled WGS sequence"/>
</dbReference>
<evidence type="ECO:0000313" key="1">
    <source>
        <dbReference type="EMBL" id="SPF54381.1"/>
    </source>
</evidence>
<gene>
    <name evidence="1" type="ORF">SBF1_750022</name>
</gene>
<evidence type="ECO:0000313" key="2">
    <source>
        <dbReference type="Proteomes" id="UP000238916"/>
    </source>
</evidence>
<sequence length="100" mass="12050">MTQIEKPETNNIVNRREREKNGLWHFETKHKKVQRKMAKQKHVNRLSWPNLTEYEVSVFKLLYIVTIIGRRTAIPIFYVSPQWTALLLRCNEHTLIYGTR</sequence>
<dbReference type="AlphaFoldDB" id="A0A2U3LR23"/>
<protein>
    <submittedName>
        <fullName evidence="1">Uncharacterized protein</fullName>
    </submittedName>
</protein>
<accession>A0A2U3LR23</accession>
<organism evidence="1 2">
    <name type="scientific">Candidatus Desulfosporosinus infrequens</name>
    <dbReference type="NCBI Taxonomy" id="2043169"/>
    <lineage>
        <taxon>Bacteria</taxon>
        <taxon>Bacillati</taxon>
        <taxon>Bacillota</taxon>
        <taxon>Clostridia</taxon>
        <taxon>Eubacteriales</taxon>
        <taxon>Desulfitobacteriaceae</taxon>
        <taxon>Desulfosporosinus</taxon>
    </lineage>
</organism>
<reference evidence="2" key="1">
    <citation type="submission" date="2018-02" db="EMBL/GenBank/DDBJ databases">
        <authorList>
            <person name="Hausmann B."/>
        </authorList>
    </citation>
    <scope>NUCLEOTIDE SEQUENCE [LARGE SCALE GENOMIC DNA]</scope>
    <source>
        <strain evidence="2">Peat soil MAG SbF1</strain>
    </source>
</reference>